<protein>
    <submittedName>
        <fullName evidence="1">Peptidase S28</fullName>
    </submittedName>
</protein>
<sequence length="519" mass="56946">MMLHLLAALFAAVPLAQCVRRGATPPLPLPPRISAGDGARLHAQSGEQLPPLDTLYTFDQLIDHNNPSLGTFQQRYWSTWEYYKPGGVIILTTPGETTADGYTGYLTNDTINGQIAQAHNGATIVLEHRFYGQSNPLPDLSVESLRLHTIQQAIDDLEYFAKNVKLPFPGGDQVGPDKAPWVLIGGSYAGALTAFTNVNKPGLFAASYASSAVVESITDFWAYFEPERQHMPQNCSLDLQAAITRLDSILMGKNQTAIDAVKASFGMDDIVHLDDFAGALKYNLYAWQALAPGEDASIFYDFCDALEVVDGVNAGPKGRGGEYALAAWGKYWTDGYYAGLCGDWDAESCLGSYDTSASYWTDTSLGNDDRSWMWVVCTEMGFFPESAPSPHPTIVSRIMQPSYDERLCQQYFPTAFPQPTAPQVERTNQAYEGWNVQTKHLYFGNGQRDPWLYATVSSPFTYVPDMPEQSIGLSAGGFHCSDLATWYGEVDATVLAVQEKGLAAITRYLAEWKPAKTGA</sequence>
<keyword evidence="2" id="KW-1185">Reference proteome</keyword>
<dbReference type="EMBL" id="MU276189">
    <property type="protein sequence ID" value="KAI0040522.1"/>
    <property type="molecule type" value="Genomic_DNA"/>
</dbReference>
<organism evidence="1 2">
    <name type="scientific">Auriscalpium vulgare</name>
    <dbReference type="NCBI Taxonomy" id="40419"/>
    <lineage>
        <taxon>Eukaryota</taxon>
        <taxon>Fungi</taxon>
        <taxon>Dikarya</taxon>
        <taxon>Basidiomycota</taxon>
        <taxon>Agaricomycotina</taxon>
        <taxon>Agaricomycetes</taxon>
        <taxon>Russulales</taxon>
        <taxon>Auriscalpiaceae</taxon>
        <taxon>Auriscalpium</taxon>
    </lineage>
</organism>
<proteinExistence type="predicted"/>
<gene>
    <name evidence="1" type="ORF">FA95DRAFT_1611731</name>
</gene>
<reference evidence="1" key="1">
    <citation type="submission" date="2021-02" db="EMBL/GenBank/DDBJ databases">
        <authorList>
            <consortium name="DOE Joint Genome Institute"/>
            <person name="Ahrendt S."/>
            <person name="Looney B.P."/>
            <person name="Miyauchi S."/>
            <person name="Morin E."/>
            <person name="Drula E."/>
            <person name="Courty P.E."/>
            <person name="Chicoki N."/>
            <person name="Fauchery L."/>
            <person name="Kohler A."/>
            <person name="Kuo A."/>
            <person name="Labutti K."/>
            <person name="Pangilinan J."/>
            <person name="Lipzen A."/>
            <person name="Riley R."/>
            <person name="Andreopoulos W."/>
            <person name="He G."/>
            <person name="Johnson J."/>
            <person name="Barry K.W."/>
            <person name="Grigoriev I.V."/>
            <person name="Nagy L."/>
            <person name="Hibbett D."/>
            <person name="Henrissat B."/>
            <person name="Matheny P.B."/>
            <person name="Labbe J."/>
            <person name="Martin F."/>
        </authorList>
    </citation>
    <scope>NUCLEOTIDE SEQUENCE</scope>
    <source>
        <strain evidence="1">FP105234-sp</strain>
    </source>
</reference>
<comment type="caution">
    <text evidence="1">The sequence shown here is derived from an EMBL/GenBank/DDBJ whole genome shotgun (WGS) entry which is preliminary data.</text>
</comment>
<dbReference type="Proteomes" id="UP000814033">
    <property type="component" value="Unassembled WGS sequence"/>
</dbReference>
<evidence type="ECO:0000313" key="1">
    <source>
        <dbReference type="EMBL" id="KAI0040522.1"/>
    </source>
</evidence>
<name>A0ACB8R9D0_9AGAM</name>
<reference evidence="1" key="2">
    <citation type="journal article" date="2022" name="New Phytol.">
        <title>Evolutionary transition to the ectomycorrhizal habit in the genomes of a hyperdiverse lineage of mushroom-forming fungi.</title>
        <authorList>
            <person name="Looney B."/>
            <person name="Miyauchi S."/>
            <person name="Morin E."/>
            <person name="Drula E."/>
            <person name="Courty P.E."/>
            <person name="Kohler A."/>
            <person name="Kuo A."/>
            <person name="LaButti K."/>
            <person name="Pangilinan J."/>
            <person name="Lipzen A."/>
            <person name="Riley R."/>
            <person name="Andreopoulos W."/>
            <person name="He G."/>
            <person name="Johnson J."/>
            <person name="Nolan M."/>
            <person name="Tritt A."/>
            <person name="Barry K.W."/>
            <person name="Grigoriev I.V."/>
            <person name="Nagy L.G."/>
            <person name="Hibbett D."/>
            <person name="Henrissat B."/>
            <person name="Matheny P.B."/>
            <person name="Labbe J."/>
            <person name="Martin F.M."/>
        </authorList>
    </citation>
    <scope>NUCLEOTIDE SEQUENCE</scope>
    <source>
        <strain evidence="1">FP105234-sp</strain>
    </source>
</reference>
<evidence type="ECO:0000313" key="2">
    <source>
        <dbReference type="Proteomes" id="UP000814033"/>
    </source>
</evidence>
<accession>A0ACB8R9D0</accession>